<dbReference type="Gene3D" id="2.130.10.10">
    <property type="entry name" value="YVTN repeat-like/Quinoprotein amine dehydrogenase"/>
    <property type="match status" value="3"/>
</dbReference>
<dbReference type="CDD" id="cd00200">
    <property type="entry name" value="WD40"/>
    <property type="match status" value="1"/>
</dbReference>
<evidence type="ECO:0000259" key="12">
    <source>
        <dbReference type="PROSITE" id="PS50011"/>
    </source>
</evidence>
<feature type="compositionally biased region" description="Pro residues" evidence="11">
    <location>
        <begin position="206"/>
        <end position="216"/>
    </location>
</feature>
<reference evidence="15 16" key="1">
    <citation type="journal article" date="2011" name="Genome Res.">
        <title>Phylogeny-wide analysis of social amoeba genomes highlights ancient origins for complex intercellular communication.</title>
        <authorList>
            <person name="Heidel A.J."/>
            <person name="Lawal H.M."/>
            <person name="Felder M."/>
            <person name="Schilde C."/>
            <person name="Helps N.R."/>
            <person name="Tunggal B."/>
            <person name="Rivero F."/>
            <person name="John U."/>
            <person name="Schleicher M."/>
            <person name="Eichinger L."/>
            <person name="Platzer M."/>
            <person name="Noegel A.A."/>
            <person name="Schaap P."/>
            <person name="Gloeckner G."/>
        </authorList>
    </citation>
    <scope>NUCLEOTIDE SEQUENCE [LARGE SCALE GENOMIC DNA]</scope>
    <source>
        <strain evidence="16">ATCC 26659 / Pp 5 / PN500</strain>
    </source>
</reference>
<dbReference type="Gene3D" id="1.20.1280.50">
    <property type="match status" value="1"/>
</dbReference>
<dbReference type="PROSITE" id="PS50294">
    <property type="entry name" value="WD_REPEATS_REGION"/>
    <property type="match status" value="5"/>
</dbReference>
<dbReference type="InterPro" id="IPR053793">
    <property type="entry name" value="PB1-like"/>
</dbReference>
<feature type="domain" description="Protein kinase" evidence="12">
    <location>
        <begin position="462"/>
        <end position="720"/>
    </location>
</feature>
<dbReference type="PROSITE" id="PS50082">
    <property type="entry name" value="WD_REPEATS_2"/>
    <property type="match status" value="6"/>
</dbReference>
<evidence type="ECO:0000256" key="9">
    <source>
        <dbReference type="PROSITE-ProRule" id="PRU00221"/>
    </source>
</evidence>
<dbReference type="InterPro" id="IPR008271">
    <property type="entry name" value="Ser/Thr_kinase_AS"/>
</dbReference>
<dbReference type="Pfam" id="PF00564">
    <property type="entry name" value="PB1"/>
    <property type="match status" value="1"/>
</dbReference>
<dbReference type="CDD" id="cd06606">
    <property type="entry name" value="STKc_MAPKKK"/>
    <property type="match status" value="1"/>
</dbReference>
<dbReference type="SUPFAM" id="SSF50978">
    <property type="entry name" value="WD40 repeat-like"/>
    <property type="match status" value="1"/>
</dbReference>
<feature type="compositionally biased region" description="Pro residues" evidence="11">
    <location>
        <begin position="258"/>
        <end position="282"/>
    </location>
</feature>
<dbReference type="FunFam" id="3.30.200.20:FF:000387">
    <property type="entry name" value="Serine/threonine-protein kinase STE11"/>
    <property type="match status" value="1"/>
</dbReference>
<evidence type="ECO:0000256" key="5">
    <source>
        <dbReference type="ARBA" id="ARBA00022737"/>
    </source>
</evidence>
<keyword evidence="16" id="KW-1185">Reference proteome</keyword>
<feature type="compositionally biased region" description="Polar residues" evidence="11">
    <location>
        <begin position="1138"/>
        <end position="1150"/>
    </location>
</feature>
<dbReference type="InterPro" id="IPR036322">
    <property type="entry name" value="WD40_repeat_dom_sf"/>
</dbReference>
<feature type="region of interest" description="Disordered" evidence="11">
    <location>
        <begin position="89"/>
        <end position="129"/>
    </location>
</feature>
<feature type="domain" description="PB1" evidence="14">
    <location>
        <begin position="5"/>
        <end position="85"/>
    </location>
</feature>
<dbReference type="InterPro" id="IPR036047">
    <property type="entry name" value="F-box-like_dom_sf"/>
</dbReference>
<dbReference type="PANTHER" id="PTHR11584:SF369">
    <property type="entry name" value="MITOGEN-ACTIVATED PROTEIN KINASE KINASE KINASE 19-RELATED"/>
    <property type="match status" value="1"/>
</dbReference>
<dbReference type="SUPFAM" id="SSF56112">
    <property type="entry name" value="Protein kinase-like (PK-like)"/>
    <property type="match status" value="1"/>
</dbReference>
<dbReference type="EMBL" id="ADBJ01000044">
    <property type="protein sequence ID" value="EFA77095.1"/>
    <property type="molecule type" value="Genomic_DNA"/>
</dbReference>
<dbReference type="InterPro" id="IPR015943">
    <property type="entry name" value="WD40/YVTN_repeat-like_dom_sf"/>
</dbReference>
<dbReference type="SMART" id="SM00256">
    <property type="entry name" value="FBOX"/>
    <property type="match status" value="1"/>
</dbReference>
<dbReference type="CDD" id="cd05992">
    <property type="entry name" value="PB1"/>
    <property type="match status" value="1"/>
</dbReference>
<dbReference type="STRING" id="670386.D3BP85"/>
<keyword evidence="7 15" id="KW-0418">Kinase</keyword>
<evidence type="ECO:0000256" key="2">
    <source>
        <dbReference type="ARBA" id="ARBA00022527"/>
    </source>
</evidence>
<feature type="repeat" description="WD" evidence="9">
    <location>
        <begin position="921"/>
        <end position="963"/>
    </location>
</feature>
<dbReference type="FunCoup" id="D3BP85">
    <property type="interactions" value="612"/>
</dbReference>
<dbReference type="Proteomes" id="UP000001396">
    <property type="component" value="Unassembled WGS sequence"/>
</dbReference>
<feature type="repeat" description="WD" evidence="9">
    <location>
        <begin position="878"/>
        <end position="920"/>
    </location>
</feature>
<dbReference type="SMART" id="SM00666">
    <property type="entry name" value="PB1"/>
    <property type="match status" value="1"/>
</dbReference>
<dbReference type="SMART" id="SM00220">
    <property type="entry name" value="S_TKc"/>
    <property type="match status" value="1"/>
</dbReference>
<feature type="region of interest" description="Disordered" evidence="11">
    <location>
        <begin position="169"/>
        <end position="438"/>
    </location>
</feature>
<dbReference type="SUPFAM" id="SSF81383">
    <property type="entry name" value="F-box domain"/>
    <property type="match status" value="1"/>
</dbReference>
<evidence type="ECO:0000259" key="14">
    <source>
        <dbReference type="PROSITE" id="PS51745"/>
    </source>
</evidence>
<dbReference type="InterPro" id="IPR017441">
    <property type="entry name" value="Protein_kinase_ATP_BS"/>
</dbReference>
<dbReference type="FunFam" id="1.10.510.10:FF:000071">
    <property type="entry name" value="Mitogen-activated protein kinase kinase kinase 3 isoform 2"/>
    <property type="match status" value="1"/>
</dbReference>
<feature type="compositionally biased region" description="Low complexity" evidence="11">
    <location>
        <begin position="224"/>
        <end position="251"/>
    </location>
</feature>
<evidence type="ECO:0000313" key="16">
    <source>
        <dbReference type="Proteomes" id="UP000001396"/>
    </source>
</evidence>
<dbReference type="GO" id="GO:0005524">
    <property type="term" value="F:ATP binding"/>
    <property type="evidence" value="ECO:0007669"/>
    <property type="project" value="UniProtKB-UniRule"/>
</dbReference>
<comment type="caution">
    <text evidence="15">The sequence shown here is derived from an EMBL/GenBank/DDBJ whole genome shotgun (WGS) entry which is preliminary data.</text>
</comment>
<dbReference type="AlphaFoldDB" id="D3BP85"/>
<evidence type="ECO:0000259" key="13">
    <source>
        <dbReference type="PROSITE" id="PS50181"/>
    </source>
</evidence>
<keyword evidence="5" id="KW-0677">Repeat</keyword>
<dbReference type="GeneID" id="31365320"/>
<organism evidence="15 16">
    <name type="scientific">Heterostelium pallidum (strain ATCC 26659 / Pp 5 / PN500)</name>
    <name type="common">Cellular slime mold</name>
    <name type="synonym">Polysphondylium pallidum</name>
    <dbReference type="NCBI Taxonomy" id="670386"/>
    <lineage>
        <taxon>Eukaryota</taxon>
        <taxon>Amoebozoa</taxon>
        <taxon>Evosea</taxon>
        <taxon>Eumycetozoa</taxon>
        <taxon>Dictyostelia</taxon>
        <taxon>Acytosteliales</taxon>
        <taxon>Acytosteliaceae</taxon>
        <taxon>Heterostelium</taxon>
    </lineage>
</organism>
<evidence type="ECO:0000256" key="1">
    <source>
        <dbReference type="ARBA" id="ARBA00006529"/>
    </source>
</evidence>
<dbReference type="InterPro" id="IPR019775">
    <property type="entry name" value="WD40_repeat_CS"/>
</dbReference>
<dbReference type="SMART" id="SM00320">
    <property type="entry name" value="WD40"/>
    <property type="match status" value="7"/>
</dbReference>
<sequence>MAEQTVRIKCILGGDIRIIRVSVNVEYEALLMQLESEFGQSVQVYQYEDYEGDLITVRGKSDLMEAIYICIELKNKPISLRFFLKPTNAASIRDPPSPPQIANSSSNSINNSNGSINSSSNSINNSNNNSSNINGFHSLLSNMSISTSPTSTTTTTSISPTNSFLVNNNINNSNSNLNNSNNSNITPTSSSSSLPIPRKSSNAPPLRTPPPSPPGSPFMFTSMSNGNGSNPNSNNNSLNNNNNSNSSNNNNRETTPPLRTPPGSPKYPPPLRTPPPSPPSSPPNNSYHMLRRPSIVGDSFIEDGDNDPDHPLDFISNHFMSQSYSNGSGGSGNGSNNNSNNSSLNNNQNQFSIYSNNNNNSNNSNNSSNHNNNHNNHNNIINPFRKDSFGTKNLPRPTSPLVMQHNGSGGGSNNNGNGSNNNSNNNNNSPNRGSTDLSKFNNFPTLIINEHEELINLQPIRWQKGQLLGRGGYGAVYLGLNTDNGELVAVKQLELMDAMDSKYKSMLLSFSKDIEVLKLLKHENIVRYLGTCLDSTHLNVFLEYVPGGSISGLLSKFGSFSENVIKVYTKQILMGLHYLHKNNIIHRDIKGANILIDTKGTVKLSDFGCSKIFSGLVSQFKSMHGTPYWMAPEVIKQTGHGRSSDIWSLGCVIIEMATAQPPWSNITELAAVMYHIASTNQMPLMPSNLSPEAIDFISLCFKRDPKERPDASTLLKHPFLIDSEVLHPSSHELSILMPSAPRYRFSSHINTPTTTISSLPRALMIHIFTFIPPTSNGNLLSVCKLWKNIVDDDELWIKYCFNRGINKISKDLTWKSNYIHIKNKQKQWFESKLIQNTLKGHSKSVYCVRLVSDTVLVSGGDDKKLKVWDTKKSKPFSLKGHSGAVKAVDFQGNDLQRIITGSSDFTAKIWNTKTKKAIRTYTGHKDAVTSINYLGDVEGKILSSSLDSTLQIWDAETGSTLSTMSGHTKGIYCVRYDREHSSNTVVSVSADWTARVFDTRTSQCVRTFQGHEDDVTCVSVVGGEAVSGSGDGTIRLWDIGSGKTISTFVPQEIQQKLWVWCVQYDRYKIVSSGKGGVIRVWDPYNTEQCRTFGGHHETIFSLHFRDNKLVTSSKDKLVKIWTLEDQSNSSSPMSSSNGITHSNSLSSSGLIQAPPPSPPSQHSNSHHHSSSPFSILSRTSSSSKLTNEKSN</sequence>
<evidence type="ECO:0000256" key="10">
    <source>
        <dbReference type="PROSITE-ProRule" id="PRU10141"/>
    </source>
</evidence>
<keyword evidence="8 10" id="KW-0067">ATP-binding</keyword>
<feature type="compositionally biased region" description="Low complexity" evidence="11">
    <location>
        <begin position="1127"/>
        <end position="1137"/>
    </location>
</feature>
<feature type="binding site" evidence="10">
    <location>
        <position position="491"/>
    </location>
    <ligand>
        <name>ATP</name>
        <dbReference type="ChEBI" id="CHEBI:30616"/>
    </ligand>
</feature>
<dbReference type="InterPro" id="IPR001810">
    <property type="entry name" value="F-box_dom"/>
</dbReference>
<name>D3BP85_HETP5</name>
<dbReference type="InterPro" id="IPR000719">
    <property type="entry name" value="Prot_kinase_dom"/>
</dbReference>
<keyword evidence="3 9" id="KW-0853">WD repeat</keyword>
<dbReference type="Pfam" id="PF00069">
    <property type="entry name" value="Pkinase"/>
    <property type="match status" value="1"/>
</dbReference>
<protein>
    <submittedName>
        <fullName evidence="15">Protein serine/threonine kinase</fullName>
    </submittedName>
</protein>
<feature type="repeat" description="WD" evidence="9">
    <location>
        <begin position="964"/>
        <end position="1007"/>
    </location>
</feature>
<dbReference type="Gene3D" id="1.10.510.10">
    <property type="entry name" value="Transferase(Phosphotransferase) domain 1"/>
    <property type="match status" value="1"/>
</dbReference>
<feature type="repeat" description="WD" evidence="9">
    <location>
        <begin position="1092"/>
        <end position="1131"/>
    </location>
</feature>
<evidence type="ECO:0000313" key="15">
    <source>
        <dbReference type="EMBL" id="EFA77095.1"/>
    </source>
</evidence>
<feature type="compositionally biased region" description="Low complexity" evidence="11">
    <location>
        <begin position="334"/>
        <end position="382"/>
    </location>
</feature>
<dbReference type="InterPro" id="IPR000270">
    <property type="entry name" value="PB1_dom"/>
</dbReference>
<dbReference type="PRINTS" id="PR00320">
    <property type="entry name" value="GPROTEINBRPT"/>
</dbReference>
<dbReference type="Gene3D" id="3.10.20.90">
    <property type="entry name" value="Phosphatidylinositol 3-kinase Catalytic Subunit, Chain A, domain 1"/>
    <property type="match status" value="1"/>
</dbReference>
<keyword evidence="2" id="KW-0723">Serine/threonine-protein kinase</keyword>
<dbReference type="PROSITE" id="PS00678">
    <property type="entry name" value="WD_REPEATS_1"/>
    <property type="match status" value="4"/>
</dbReference>
<dbReference type="Pfam" id="PF00400">
    <property type="entry name" value="WD40"/>
    <property type="match status" value="6"/>
</dbReference>
<accession>D3BP85</accession>
<dbReference type="OMA" id="AAVMYHI"/>
<dbReference type="Pfam" id="PF12937">
    <property type="entry name" value="F-box-like"/>
    <property type="match status" value="1"/>
</dbReference>
<feature type="compositionally biased region" description="Low complexity" evidence="11">
    <location>
        <begin position="1170"/>
        <end position="1183"/>
    </location>
</feature>
<dbReference type="PROSITE" id="PS50181">
    <property type="entry name" value="FBOX"/>
    <property type="match status" value="1"/>
</dbReference>
<evidence type="ECO:0000256" key="8">
    <source>
        <dbReference type="ARBA" id="ARBA00022840"/>
    </source>
</evidence>
<evidence type="ECO:0000256" key="7">
    <source>
        <dbReference type="ARBA" id="ARBA00022777"/>
    </source>
</evidence>
<dbReference type="InParanoid" id="D3BP85"/>
<feature type="compositionally biased region" description="Low complexity" evidence="11">
    <location>
        <begin position="103"/>
        <end position="129"/>
    </location>
</feature>
<feature type="repeat" description="WD" evidence="9">
    <location>
        <begin position="1008"/>
        <end position="1047"/>
    </location>
</feature>
<proteinExistence type="inferred from homology"/>
<gene>
    <name evidence="15" type="primary">mkkA</name>
    <name evidence="15" type="ORF">PPL_09848</name>
</gene>
<dbReference type="PROSITE" id="PS00108">
    <property type="entry name" value="PROTEIN_KINASE_ST"/>
    <property type="match status" value="1"/>
</dbReference>
<feature type="region of interest" description="Disordered" evidence="11">
    <location>
        <begin position="1126"/>
        <end position="1191"/>
    </location>
</feature>
<evidence type="ECO:0000256" key="3">
    <source>
        <dbReference type="ARBA" id="ARBA00022574"/>
    </source>
</evidence>
<evidence type="ECO:0000256" key="11">
    <source>
        <dbReference type="SAM" id="MobiDB-lite"/>
    </source>
</evidence>
<evidence type="ECO:0000256" key="6">
    <source>
        <dbReference type="ARBA" id="ARBA00022741"/>
    </source>
</evidence>
<dbReference type="PROSITE" id="PS50011">
    <property type="entry name" value="PROTEIN_KINASE_DOM"/>
    <property type="match status" value="1"/>
</dbReference>
<dbReference type="SUPFAM" id="SSF54277">
    <property type="entry name" value="CAD &amp; PB1 domains"/>
    <property type="match status" value="1"/>
</dbReference>
<dbReference type="InterPro" id="IPR011009">
    <property type="entry name" value="Kinase-like_dom_sf"/>
</dbReference>
<feature type="repeat" description="WD" evidence="9">
    <location>
        <begin position="838"/>
        <end position="878"/>
    </location>
</feature>
<dbReference type="PANTHER" id="PTHR11584">
    <property type="entry name" value="SERINE/THREONINE PROTEIN KINASE"/>
    <property type="match status" value="1"/>
</dbReference>
<feature type="domain" description="F-box" evidence="13">
    <location>
        <begin position="753"/>
        <end position="799"/>
    </location>
</feature>
<dbReference type="GO" id="GO:0004674">
    <property type="term" value="F:protein serine/threonine kinase activity"/>
    <property type="evidence" value="ECO:0007669"/>
    <property type="project" value="UniProtKB-KW"/>
</dbReference>
<keyword evidence="4" id="KW-0808">Transferase</keyword>
<dbReference type="RefSeq" id="XP_020429224.1">
    <property type="nucleotide sequence ID" value="XM_020580637.1"/>
</dbReference>
<comment type="similarity">
    <text evidence="1">Belongs to the protein kinase superfamily. STE Ser/Thr protein kinase family. MAP kinase kinase kinase subfamily.</text>
</comment>
<feature type="compositionally biased region" description="Low complexity" evidence="11">
    <location>
        <begin position="169"/>
        <end position="205"/>
    </location>
</feature>
<dbReference type="PROSITE" id="PS00107">
    <property type="entry name" value="PROTEIN_KINASE_ATP"/>
    <property type="match status" value="1"/>
</dbReference>
<feature type="compositionally biased region" description="Low complexity" evidence="11">
    <location>
        <begin position="414"/>
        <end position="429"/>
    </location>
</feature>
<evidence type="ECO:0000256" key="4">
    <source>
        <dbReference type="ARBA" id="ARBA00022679"/>
    </source>
</evidence>
<dbReference type="InterPro" id="IPR001680">
    <property type="entry name" value="WD40_rpt"/>
</dbReference>
<dbReference type="InterPro" id="IPR020472">
    <property type="entry name" value="WD40_PAC1"/>
</dbReference>
<keyword evidence="6 10" id="KW-0547">Nucleotide-binding</keyword>
<dbReference type="PROSITE" id="PS51745">
    <property type="entry name" value="PB1"/>
    <property type="match status" value="1"/>
</dbReference>